<dbReference type="Gene3D" id="3.40.50.10490">
    <property type="entry name" value="Glucose-6-phosphate isomerase like protein, domain 1"/>
    <property type="match status" value="2"/>
</dbReference>
<dbReference type="InterPro" id="IPR001672">
    <property type="entry name" value="G6P_Isomerase"/>
</dbReference>
<gene>
    <name evidence="1" type="ORF">IAD26_08125</name>
</gene>
<reference evidence="1" key="1">
    <citation type="submission" date="2020-10" db="EMBL/GenBank/DDBJ databases">
        <authorList>
            <person name="Gilroy R."/>
        </authorList>
    </citation>
    <scope>NUCLEOTIDE SEQUENCE</scope>
    <source>
        <strain evidence="1">CHK154-7741</strain>
    </source>
</reference>
<dbReference type="GO" id="GO:0097367">
    <property type="term" value="F:carbohydrate derivative binding"/>
    <property type="evidence" value="ECO:0007669"/>
    <property type="project" value="InterPro"/>
</dbReference>
<sequence length="473" mass="52277">MSYKIAFGNISFKNNVQIQKPEKKDNPSPVVKNAQPLAKPPVSTLLAYVTYRADSKNAGEVGVKFFNTLSVEQMKKQYGELAQKTAAELAQRAGKPNQVLNWIEVLPQTQVKRLDEIYALADSLKQNGSKKLGIIGIGGSKHTIENLLSLTGNADKAVFLSAVDPDSIDDFVKKLGDPQKAAVLVASKSGTTLEPSVDFEAVRKALKDDFKNYVCITDKDESKSKLRQLANKNGYKCGIIHDECGGRFGAFDDHTLTALAYCGMSKDDMKKMLEASLKAQKQFLSGDITTNKALQRAVFNAHSVLNGKQNQYDYYFSGRFEGTALWNTQMKKESHKSLYKVSGDLTGPAFLHNSTEADLDEGNDSSFFTFNTIKNAGGEKYKAYNALINGSLKAYSERHPVALVELKDLSPSSIGEFVELKHFEAMYTGMMLRALKSKDAQTEFKHPDVLPEVVQPHVGIYKKEVEKILKSTP</sequence>
<evidence type="ECO:0000313" key="1">
    <source>
        <dbReference type="EMBL" id="HIU93082.1"/>
    </source>
</evidence>
<dbReference type="GO" id="GO:0006096">
    <property type="term" value="P:glycolytic process"/>
    <property type="evidence" value="ECO:0007669"/>
    <property type="project" value="InterPro"/>
</dbReference>
<evidence type="ECO:0008006" key="3">
    <source>
        <dbReference type="Google" id="ProtNLM"/>
    </source>
</evidence>
<dbReference type="EMBL" id="DVOD01000059">
    <property type="protein sequence ID" value="HIU93082.1"/>
    <property type="molecule type" value="Genomic_DNA"/>
</dbReference>
<reference evidence="1" key="2">
    <citation type="journal article" date="2021" name="PeerJ">
        <title>Extensive microbial diversity within the chicken gut microbiome revealed by metagenomics and culture.</title>
        <authorList>
            <person name="Gilroy R."/>
            <person name="Ravi A."/>
            <person name="Getino M."/>
            <person name="Pursley I."/>
            <person name="Horton D.L."/>
            <person name="Alikhan N.F."/>
            <person name="Baker D."/>
            <person name="Gharbi K."/>
            <person name="Hall N."/>
            <person name="Watson M."/>
            <person name="Adriaenssens E.M."/>
            <person name="Foster-Nyarko E."/>
            <person name="Jarju S."/>
            <person name="Secka A."/>
            <person name="Antonio M."/>
            <person name="Oren A."/>
            <person name="Chaudhuri R.R."/>
            <person name="La Ragione R."/>
            <person name="Hildebrand F."/>
            <person name="Pallen M.J."/>
        </authorList>
    </citation>
    <scope>NUCLEOTIDE SEQUENCE</scope>
    <source>
        <strain evidence="1">CHK154-7741</strain>
    </source>
</reference>
<dbReference type="GO" id="GO:0004347">
    <property type="term" value="F:glucose-6-phosphate isomerase activity"/>
    <property type="evidence" value="ECO:0007669"/>
    <property type="project" value="InterPro"/>
</dbReference>
<dbReference type="SUPFAM" id="SSF53697">
    <property type="entry name" value="SIS domain"/>
    <property type="match status" value="1"/>
</dbReference>
<evidence type="ECO:0000313" key="2">
    <source>
        <dbReference type="Proteomes" id="UP000886748"/>
    </source>
</evidence>
<accession>A0A9D1N1J8</accession>
<organism evidence="1 2">
    <name type="scientific">Candidatus Limenecus avicola</name>
    <dbReference type="NCBI Taxonomy" id="2840847"/>
    <lineage>
        <taxon>Bacteria</taxon>
        <taxon>Bacillati</taxon>
        <taxon>Bacillota</taxon>
        <taxon>Clostridia</taxon>
        <taxon>Eubacteriales</taxon>
        <taxon>Clostridiaceae</taxon>
        <taxon>Clostridiaceae incertae sedis</taxon>
        <taxon>Candidatus Limenecus</taxon>
    </lineage>
</organism>
<dbReference type="Pfam" id="PF00342">
    <property type="entry name" value="PGI"/>
    <property type="match status" value="1"/>
</dbReference>
<dbReference type="AlphaFoldDB" id="A0A9D1N1J8"/>
<name>A0A9D1N1J8_9CLOT</name>
<dbReference type="GO" id="GO:0006094">
    <property type="term" value="P:gluconeogenesis"/>
    <property type="evidence" value="ECO:0007669"/>
    <property type="project" value="InterPro"/>
</dbReference>
<dbReference type="InterPro" id="IPR046348">
    <property type="entry name" value="SIS_dom_sf"/>
</dbReference>
<protein>
    <recommendedName>
        <fullName evidence="3">Glucose-6-phosphate isomerase</fullName>
    </recommendedName>
</protein>
<proteinExistence type="predicted"/>
<dbReference type="Proteomes" id="UP000886748">
    <property type="component" value="Unassembled WGS sequence"/>
</dbReference>
<dbReference type="PROSITE" id="PS51463">
    <property type="entry name" value="P_GLUCOSE_ISOMERASE_3"/>
    <property type="match status" value="1"/>
</dbReference>
<comment type="caution">
    <text evidence="1">The sequence shown here is derived from an EMBL/GenBank/DDBJ whole genome shotgun (WGS) entry which is preliminary data.</text>
</comment>